<reference evidence="3" key="1">
    <citation type="journal article" date="2005" name="Nature">
        <title>The map-based sequence of the rice genome.</title>
        <authorList>
            <consortium name="International rice genome sequencing project (IRGSP)"/>
            <person name="Matsumoto T."/>
            <person name="Wu J."/>
            <person name="Kanamori H."/>
            <person name="Katayose Y."/>
            <person name="Fujisawa M."/>
            <person name="Namiki N."/>
            <person name="Mizuno H."/>
            <person name="Yamamoto K."/>
            <person name="Antonio B.A."/>
            <person name="Baba T."/>
            <person name="Sakata K."/>
            <person name="Nagamura Y."/>
            <person name="Aoki H."/>
            <person name="Arikawa K."/>
            <person name="Arita K."/>
            <person name="Bito T."/>
            <person name="Chiden Y."/>
            <person name="Fujitsuka N."/>
            <person name="Fukunaka R."/>
            <person name="Hamada M."/>
            <person name="Harada C."/>
            <person name="Hayashi A."/>
            <person name="Hijishita S."/>
            <person name="Honda M."/>
            <person name="Hosokawa S."/>
            <person name="Ichikawa Y."/>
            <person name="Idonuma A."/>
            <person name="Iijima M."/>
            <person name="Ikeda M."/>
            <person name="Ikeno M."/>
            <person name="Ito K."/>
            <person name="Ito S."/>
            <person name="Ito T."/>
            <person name="Ito Y."/>
            <person name="Ito Y."/>
            <person name="Iwabuchi A."/>
            <person name="Kamiya K."/>
            <person name="Karasawa W."/>
            <person name="Kurita K."/>
            <person name="Katagiri S."/>
            <person name="Kikuta A."/>
            <person name="Kobayashi H."/>
            <person name="Kobayashi N."/>
            <person name="Machita K."/>
            <person name="Maehara T."/>
            <person name="Masukawa M."/>
            <person name="Mizubayashi T."/>
            <person name="Mukai Y."/>
            <person name="Nagasaki H."/>
            <person name="Nagata Y."/>
            <person name="Naito S."/>
            <person name="Nakashima M."/>
            <person name="Nakama Y."/>
            <person name="Nakamichi Y."/>
            <person name="Nakamura M."/>
            <person name="Meguro A."/>
            <person name="Negishi M."/>
            <person name="Ohta I."/>
            <person name="Ohta T."/>
            <person name="Okamoto M."/>
            <person name="Ono N."/>
            <person name="Saji S."/>
            <person name="Sakaguchi M."/>
            <person name="Sakai K."/>
            <person name="Shibata M."/>
            <person name="Shimokawa T."/>
            <person name="Song J."/>
            <person name="Takazaki Y."/>
            <person name="Terasawa K."/>
            <person name="Tsugane M."/>
            <person name="Tsuji K."/>
            <person name="Ueda S."/>
            <person name="Waki K."/>
            <person name="Yamagata H."/>
            <person name="Yamamoto M."/>
            <person name="Yamamoto S."/>
            <person name="Yamane H."/>
            <person name="Yoshiki S."/>
            <person name="Yoshihara R."/>
            <person name="Yukawa K."/>
            <person name="Zhong H."/>
            <person name="Yano M."/>
            <person name="Yuan Q."/>
            <person name="Ouyang S."/>
            <person name="Liu J."/>
            <person name="Jones K.M."/>
            <person name="Gansberger K."/>
            <person name="Moffat K."/>
            <person name="Hill J."/>
            <person name="Bera J."/>
            <person name="Fadrosh D."/>
            <person name="Jin S."/>
            <person name="Johri S."/>
            <person name="Kim M."/>
            <person name="Overton L."/>
            <person name="Reardon M."/>
            <person name="Tsitrin T."/>
            <person name="Vuong H."/>
            <person name="Weaver B."/>
            <person name="Ciecko A."/>
            <person name="Tallon L."/>
            <person name="Jackson J."/>
            <person name="Pai G."/>
            <person name="Aken S.V."/>
            <person name="Utterback T."/>
            <person name="Reidmuller S."/>
            <person name="Feldblyum T."/>
            <person name="Hsiao J."/>
            <person name="Zismann V."/>
            <person name="Iobst S."/>
            <person name="de Vazeille A.R."/>
            <person name="Buell C.R."/>
            <person name="Ying K."/>
            <person name="Li Y."/>
            <person name="Lu T."/>
            <person name="Huang Y."/>
            <person name="Zhao Q."/>
            <person name="Feng Q."/>
            <person name="Zhang L."/>
            <person name="Zhu J."/>
            <person name="Weng Q."/>
            <person name="Mu J."/>
            <person name="Lu Y."/>
            <person name="Fan D."/>
            <person name="Liu Y."/>
            <person name="Guan J."/>
            <person name="Zhang Y."/>
            <person name="Yu S."/>
            <person name="Liu X."/>
            <person name="Zhang Y."/>
            <person name="Hong G."/>
            <person name="Han B."/>
            <person name="Choisne N."/>
            <person name="Demange N."/>
            <person name="Orjeda G."/>
            <person name="Samain S."/>
            <person name="Cattolico L."/>
            <person name="Pelletier E."/>
            <person name="Couloux A."/>
            <person name="Segurens B."/>
            <person name="Wincker P."/>
            <person name="D'Hont A."/>
            <person name="Scarpelli C."/>
            <person name="Weissenbach J."/>
            <person name="Salanoubat M."/>
            <person name="Quetier F."/>
            <person name="Yu Y."/>
            <person name="Kim H.R."/>
            <person name="Rambo T."/>
            <person name="Currie J."/>
            <person name="Collura K."/>
            <person name="Luo M."/>
            <person name="Yang T."/>
            <person name="Ammiraju J.S.S."/>
            <person name="Engler F."/>
            <person name="Soderlund C."/>
            <person name="Wing R.A."/>
            <person name="Palmer L.E."/>
            <person name="de la Bastide M."/>
            <person name="Spiegel L."/>
            <person name="Nascimento L."/>
            <person name="Zutavern T."/>
            <person name="O'Shaughnessy A."/>
            <person name="Dike S."/>
            <person name="Dedhia N."/>
            <person name="Preston R."/>
            <person name="Balija V."/>
            <person name="McCombie W.R."/>
            <person name="Chow T."/>
            <person name="Chen H."/>
            <person name="Chung M."/>
            <person name="Chen C."/>
            <person name="Shaw J."/>
            <person name="Wu H."/>
            <person name="Hsiao K."/>
            <person name="Chao Y."/>
            <person name="Chu M."/>
            <person name="Cheng C."/>
            <person name="Hour A."/>
            <person name="Lee P."/>
            <person name="Lin S."/>
            <person name="Lin Y."/>
            <person name="Liou J."/>
            <person name="Liu S."/>
            <person name="Hsing Y."/>
            <person name="Raghuvanshi S."/>
            <person name="Mohanty A."/>
            <person name="Bharti A.K."/>
            <person name="Gaur A."/>
            <person name="Gupta V."/>
            <person name="Kumar D."/>
            <person name="Ravi V."/>
            <person name="Vij S."/>
            <person name="Kapur A."/>
            <person name="Khurana P."/>
            <person name="Khurana P."/>
            <person name="Khurana J.P."/>
            <person name="Tyagi A.K."/>
            <person name="Gaikwad K."/>
            <person name="Singh A."/>
            <person name="Dalal V."/>
            <person name="Srivastava S."/>
            <person name="Dixit A."/>
            <person name="Pal A.K."/>
            <person name="Ghazi I.A."/>
            <person name="Yadav M."/>
            <person name="Pandit A."/>
            <person name="Bhargava A."/>
            <person name="Sureshbabu K."/>
            <person name="Batra K."/>
            <person name="Sharma T.R."/>
            <person name="Mohapatra T."/>
            <person name="Singh N.K."/>
            <person name="Messing J."/>
            <person name="Nelson A.B."/>
            <person name="Fuks G."/>
            <person name="Kavchok S."/>
            <person name="Keizer G."/>
            <person name="Linton E."/>
            <person name="Llaca V."/>
            <person name="Song R."/>
            <person name="Tanyolac B."/>
            <person name="Young S."/>
            <person name="Ho-Il K."/>
            <person name="Hahn J.H."/>
            <person name="Sangsakoo G."/>
            <person name="Vanavichit A."/>
            <person name="de Mattos Luiz.A.T."/>
            <person name="Zimmer P.D."/>
            <person name="Malone G."/>
            <person name="Dellagostin O."/>
            <person name="de Oliveira A.C."/>
            <person name="Bevan M."/>
            <person name="Bancroft I."/>
            <person name="Minx P."/>
            <person name="Cordum H."/>
            <person name="Wilson R."/>
            <person name="Cheng Z."/>
            <person name="Jin W."/>
            <person name="Jiang J."/>
            <person name="Leong S.A."/>
            <person name="Iwama H."/>
            <person name="Gojobori T."/>
            <person name="Itoh T."/>
            <person name="Niimura Y."/>
            <person name="Fujii Y."/>
            <person name="Habara T."/>
            <person name="Sakai H."/>
            <person name="Sato Y."/>
            <person name="Wilson G."/>
            <person name="Kumar K."/>
            <person name="McCouch S."/>
            <person name="Juretic N."/>
            <person name="Hoen D."/>
            <person name="Wright S."/>
            <person name="Bruskiewich R."/>
            <person name="Bureau T."/>
            <person name="Miyao A."/>
            <person name="Hirochika H."/>
            <person name="Nishikawa T."/>
            <person name="Kadowaki K."/>
            <person name="Sugiura M."/>
            <person name="Burr B."/>
            <person name="Sasaki T."/>
        </authorList>
    </citation>
    <scope>NUCLEOTIDE SEQUENCE [LARGE SCALE GENOMIC DNA]</scope>
    <source>
        <strain evidence="3">cv. Nipponbare</strain>
    </source>
</reference>
<organism evidence="2 3">
    <name type="scientific">Oryza sativa subsp. japonica</name>
    <name type="common">Rice</name>
    <dbReference type="NCBI Taxonomy" id="39947"/>
    <lineage>
        <taxon>Eukaryota</taxon>
        <taxon>Viridiplantae</taxon>
        <taxon>Streptophyta</taxon>
        <taxon>Embryophyta</taxon>
        <taxon>Tracheophyta</taxon>
        <taxon>Spermatophyta</taxon>
        <taxon>Magnoliopsida</taxon>
        <taxon>Liliopsida</taxon>
        <taxon>Poales</taxon>
        <taxon>Poaceae</taxon>
        <taxon>BOP clade</taxon>
        <taxon>Oryzoideae</taxon>
        <taxon>Oryzeae</taxon>
        <taxon>Oryzinae</taxon>
        <taxon>Oryza</taxon>
        <taxon>Oryza sativa</taxon>
    </lineage>
</organism>
<dbReference type="Pfam" id="PF12442">
    <property type="entry name" value="DUF3681"/>
    <property type="match status" value="1"/>
</dbReference>
<feature type="transmembrane region" description="Helical" evidence="1">
    <location>
        <begin position="41"/>
        <end position="59"/>
    </location>
</feature>
<accession>A0A0P0WE55</accession>
<dbReference type="FunCoup" id="A0A0P0WE55">
    <property type="interactions" value="174"/>
</dbReference>
<feature type="transmembrane region" description="Helical" evidence="1">
    <location>
        <begin position="74"/>
        <end position="97"/>
    </location>
</feature>
<gene>
    <name evidence="2" type="ordered locus">Os04g0591500</name>
    <name evidence="2" type="ORF">OSNPB_040591500</name>
</gene>
<dbReference type="EMBL" id="AP014960">
    <property type="protein sequence ID" value="BAS90757.1"/>
    <property type="molecule type" value="Genomic_DNA"/>
</dbReference>
<dbReference type="InterPro" id="IPR022149">
    <property type="entry name" value="DUF3681"/>
</dbReference>
<keyword evidence="1" id="KW-0472">Membrane</keyword>
<proteinExistence type="predicted"/>
<keyword evidence="3" id="KW-1185">Reference proteome</keyword>
<protein>
    <submittedName>
        <fullName evidence="2">Os04g0591500 protein</fullName>
    </submittedName>
</protein>
<evidence type="ECO:0000313" key="3">
    <source>
        <dbReference type="Proteomes" id="UP000059680"/>
    </source>
</evidence>
<name>A0A0P0WE55_ORYSJ</name>
<dbReference type="AlphaFoldDB" id="A0A0P0WE55"/>
<keyword evidence="1" id="KW-1133">Transmembrane helix</keyword>
<sequence length="221" mass="23765">MGNAALSALHGDAELGLGNGDANAAAEMVEAGQDVAELRRALFAGGVGKAAAALYLALFRPPAGLFLRSNPLFYSYYVVLVAVVLFGVAEAWVGLWASRDGRRRAAGVTMLWLSVIPALFLVGTGGSAILELKIENEISFNSLLNLRTFATSPFFPELDQQFNTPQNRTGINWLRVEGIRRSCGERPLRAIDAAICEGIQNQTEGDRAPASRRGERARGFL</sequence>
<evidence type="ECO:0000313" key="2">
    <source>
        <dbReference type="EMBL" id="BAS90757.1"/>
    </source>
</evidence>
<dbReference type="PANTHER" id="PTHR33530">
    <property type="entry name" value="OS01G0147100 PROTEIN"/>
    <property type="match status" value="1"/>
</dbReference>
<feature type="transmembrane region" description="Helical" evidence="1">
    <location>
        <begin position="109"/>
        <end position="130"/>
    </location>
</feature>
<dbReference type="PaxDb" id="39947-A0A0P0WE55"/>
<reference evidence="2 3" key="2">
    <citation type="journal article" date="2013" name="Plant Cell Physiol.">
        <title>Rice Annotation Project Database (RAP-DB): an integrative and interactive database for rice genomics.</title>
        <authorList>
            <person name="Sakai H."/>
            <person name="Lee S.S."/>
            <person name="Tanaka T."/>
            <person name="Numa H."/>
            <person name="Kim J."/>
            <person name="Kawahara Y."/>
            <person name="Wakimoto H."/>
            <person name="Yang C.C."/>
            <person name="Iwamoto M."/>
            <person name="Abe T."/>
            <person name="Yamada Y."/>
            <person name="Muto A."/>
            <person name="Inokuchi H."/>
            <person name="Ikemura T."/>
            <person name="Matsumoto T."/>
            <person name="Sasaki T."/>
            <person name="Itoh T."/>
        </authorList>
    </citation>
    <scope>NUCLEOTIDE SEQUENCE [LARGE SCALE GENOMIC DNA]</scope>
    <source>
        <strain evidence="3">cv. Nipponbare</strain>
    </source>
</reference>
<dbReference type="PANTHER" id="PTHR33530:SF8">
    <property type="entry name" value="OS04G0591500 PROTEIN"/>
    <property type="match status" value="1"/>
</dbReference>
<reference evidence="2 3" key="3">
    <citation type="journal article" date="2013" name="Rice">
        <title>Improvement of the Oryza sativa Nipponbare reference genome using next generation sequence and optical map data.</title>
        <authorList>
            <person name="Kawahara Y."/>
            <person name="de la Bastide M."/>
            <person name="Hamilton J.P."/>
            <person name="Kanamori H."/>
            <person name="McCombie W.R."/>
            <person name="Ouyang S."/>
            <person name="Schwartz D.C."/>
            <person name="Tanaka T."/>
            <person name="Wu J."/>
            <person name="Zhou S."/>
            <person name="Childs K.L."/>
            <person name="Davidson R.M."/>
            <person name="Lin H."/>
            <person name="Quesada-Ocampo L."/>
            <person name="Vaillancourt B."/>
            <person name="Sakai H."/>
            <person name="Lee S.S."/>
            <person name="Kim J."/>
            <person name="Numa H."/>
            <person name="Itoh T."/>
            <person name="Buell C.R."/>
            <person name="Matsumoto T."/>
        </authorList>
    </citation>
    <scope>NUCLEOTIDE SEQUENCE [LARGE SCALE GENOMIC DNA]</scope>
    <source>
        <strain evidence="3">cv. Nipponbare</strain>
    </source>
</reference>
<keyword evidence="1" id="KW-0812">Transmembrane</keyword>
<dbReference type="Proteomes" id="UP000059680">
    <property type="component" value="Chromosome 4"/>
</dbReference>
<evidence type="ECO:0000256" key="1">
    <source>
        <dbReference type="SAM" id="Phobius"/>
    </source>
</evidence>
<dbReference type="InParanoid" id="A0A0P0WE55"/>